<reference evidence="2 3" key="1">
    <citation type="submission" date="2020-12" db="EMBL/GenBank/DDBJ databases">
        <title>Oil enriched cultivation method for isolating marine PHA-producing bacteria.</title>
        <authorList>
            <person name="Zheng W."/>
            <person name="Yu S."/>
            <person name="Huang Y."/>
        </authorList>
    </citation>
    <scope>NUCLEOTIDE SEQUENCE [LARGE SCALE GENOMIC DNA]</scope>
    <source>
        <strain evidence="2 3">SN0-2</strain>
    </source>
</reference>
<dbReference type="InterPro" id="IPR019480">
    <property type="entry name" value="Dihydroorotate_DH_Fe-S-bd"/>
</dbReference>
<dbReference type="PANTHER" id="PTHR43513:SF1">
    <property type="entry name" value="ANAEROBIC SULFITE REDUCTASE SUBUNIT B"/>
    <property type="match status" value="1"/>
</dbReference>
<dbReference type="SUPFAM" id="SSF63380">
    <property type="entry name" value="Riboflavin synthase domain-like"/>
    <property type="match status" value="1"/>
</dbReference>
<evidence type="ECO:0000313" key="3">
    <source>
        <dbReference type="Proteomes" id="UP000664293"/>
    </source>
</evidence>
<dbReference type="RefSeq" id="WP_207002465.1">
    <property type="nucleotide sequence ID" value="NZ_JAEKJR010000002.1"/>
</dbReference>
<dbReference type="PANTHER" id="PTHR43513">
    <property type="entry name" value="DIHYDROOROTATE DEHYDROGENASE B (NAD(+)), ELECTRON TRANSFER SUBUNIT"/>
    <property type="match status" value="1"/>
</dbReference>
<dbReference type="Proteomes" id="UP000664293">
    <property type="component" value="Unassembled WGS sequence"/>
</dbReference>
<dbReference type="InterPro" id="IPR050353">
    <property type="entry name" value="PyrK_electron_transfer"/>
</dbReference>
<dbReference type="InterPro" id="IPR039261">
    <property type="entry name" value="FNR_nucleotide-bd"/>
</dbReference>
<dbReference type="Gene3D" id="3.40.50.80">
    <property type="entry name" value="Nucleotide-binding domain of ferredoxin-NADP reductase (FNR) module"/>
    <property type="match status" value="1"/>
</dbReference>
<dbReference type="SUPFAM" id="SSF52343">
    <property type="entry name" value="Ferredoxin reductase-like, C-terminal NADP-linked domain"/>
    <property type="match status" value="1"/>
</dbReference>
<accession>A0ABS3E8H3</accession>
<proteinExistence type="predicted"/>
<dbReference type="Pfam" id="PF10418">
    <property type="entry name" value="DHODB_Fe-S_bind"/>
    <property type="match status" value="1"/>
</dbReference>
<dbReference type="PRINTS" id="PR00371">
    <property type="entry name" value="FPNCR"/>
</dbReference>
<dbReference type="EMBL" id="JAEKJR010000002">
    <property type="protein sequence ID" value="MBN8431618.1"/>
    <property type="molecule type" value="Genomic_DNA"/>
</dbReference>
<dbReference type="PIRSF" id="PIRSF006816">
    <property type="entry name" value="Cyc3_hyd_g"/>
    <property type="match status" value="1"/>
</dbReference>
<dbReference type="InterPro" id="IPR017927">
    <property type="entry name" value="FAD-bd_FR_type"/>
</dbReference>
<dbReference type="InterPro" id="IPR001709">
    <property type="entry name" value="Flavoprot_Pyr_Nucl_cyt_Rdtase"/>
</dbReference>
<dbReference type="InterPro" id="IPR001433">
    <property type="entry name" value="OxRdtase_FAD/NAD-bd"/>
</dbReference>
<name>A0ABS3E8H3_9GAMM</name>
<evidence type="ECO:0000259" key="1">
    <source>
        <dbReference type="PROSITE" id="PS51384"/>
    </source>
</evidence>
<dbReference type="Pfam" id="PF00175">
    <property type="entry name" value="NAD_binding_1"/>
    <property type="match status" value="1"/>
</dbReference>
<evidence type="ECO:0000313" key="2">
    <source>
        <dbReference type="EMBL" id="MBN8431618.1"/>
    </source>
</evidence>
<gene>
    <name evidence="2" type="ORF">JF535_12220</name>
</gene>
<protein>
    <submittedName>
        <fullName evidence="2">FAD/NAD(P)-binding protein</fullName>
    </submittedName>
</protein>
<sequence>MIPEAFRVVRRSEEYAGTFTLHIEHKGGKPLASFAPGQFNMLYAFGSGEVPISMSGKVEDSGTYVHTIRAHGLATQSLERLRAGDELGVRGPFGQGWPMQEVADKHVLIIAGGLGLAPLRPAIYSLLSGAQPCRSLRLFYGARGPQEMLYTDELRHWQTQIAAVLTVDQADDEWHGAVGVITGPLAASSIDADNTIVFLCGPEVMMRFCVQTLLAKGLPESRIYLSMERNMKCATGHCGHCQWGPQFVCKDGPVFNYGSVRPWFKIRAL</sequence>
<dbReference type="Gene3D" id="2.40.30.10">
    <property type="entry name" value="Translation factors"/>
    <property type="match status" value="1"/>
</dbReference>
<feature type="domain" description="FAD-binding FR-type" evidence="1">
    <location>
        <begin position="1"/>
        <end position="99"/>
    </location>
</feature>
<comment type="caution">
    <text evidence="2">The sequence shown here is derived from an EMBL/GenBank/DDBJ whole genome shotgun (WGS) entry which is preliminary data.</text>
</comment>
<dbReference type="PROSITE" id="PS51384">
    <property type="entry name" value="FAD_FR"/>
    <property type="match status" value="1"/>
</dbReference>
<dbReference type="InterPro" id="IPR012165">
    <property type="entry name" value="Cyt_c3_hydrogenase_gsu"/>
</dbReference>
<organism evidence="2 3">
    <name type="scientific">Microbulbifer salipaludis</name>
    <dbReference type="NCBI Taxonomy" id="187980"/>
    <lineage>
        <taxon>Bacteria</taxon>
        <taxon>Pseudomonadati</taxon>
        <taxon>Pseudomonadota</taxon>
        <taxon>Gammaproteobacteria</taxon>
        <taxon>Cellvibrionales</taxon>
        <taxon>Microbulbiferaceae</taxon>
        <taxon>Microbulbifer</taxon>
    </lineage>
</organism>
<dbReference type="InterPro" id="IPR017938">
    <property type="entry name" value="Riboflavin_synthase-like_b-brl"/>
</dbReference>
<dbReference type="PRINTS" id="PR00410">
    <property type="entry name" value="PHEHYDRXLASE"/>
</dbReference>
<dbReference type="CDD" id="cd06221">
    <property type="entry name" value="sulfite_reductase_like"/>
    <property type="match status" value="1"/>
</dbReference>
<keyword evidence="3" id="KW-1185">Reference proteome</keyword>